<evidence type="ECO:0008006" key="3">
    <source>
        <dbReference type="Google" id="ProtNLM"/>
    </source>
</evidence>
<name>A0ABU9SSG0_9ALTE</name>
<protein>
    <recommendedName>
        <fullName evidence="3">CopL family metal-binding regulatory protein</fullName>
    </recommendedName>
</protein>
<gene>
    <name evidence="1" type="ORF">WNY77_05435</name>
</gene>
<organism evidence="1 2">
    <name type="scientific">Paraglaciecola mesophila</name>
    <dbReference type="NCBI Taxonomy" id="197222"/>
    <lineage>
        <taxon>Bacteria</taxon>
        <taxon>Pseudomonadati</taxon>
        <taxon>Pseudomonadota</taxon>
        <taxon>Gammaproteobacteria</taxon>
        <taxon>Alteromonadales</taxon>
        <taxon>Alteromonadaceae</taxon>
        <taxon>Paraglaciecola</taxon>
    </lineage>
</organism>
<evidence type="ECO:0000313" key="1">
    <source>
        <dbReference type="EMBL" id="MEM5496830.1"/>
    </source>
</evidence>
<proteinExistence type="predicted"/>
<dbReference type="Proteomes" id="UP001461163">
    <property type="component" value="Unassembled WGS sequence"/>
</dbReference>
<keyword evidence="2" id="KW-1185">Reference proteome</keyword>
<dbReference type="EMBL" id="JBBMQS010000002">
    <property type="protein sequence ID" value="MEM5496830.1"/>
    <property type="molecule type" value="Genomic_DNA"/>
</dbReference>
<comment type="caution">
    <text evidence="1">The sequence shown here is derived from an EMBL/GenBank/DDBJ whole genome shotgun (WGS) entry which is preliminary data.</text>
</comment>
<accession>A0ABU9SSG0</accession>
<evidence type="ECO:0000313" key="2">
    <source>
        <dbReference type="Proteomes" id="UP001461163"/>
    </source>
</evidence>
<reference evidence="1 2" key="1">
    <citation type="submission" date="2024-03" db="EMBL/GenBank/DDBJ databases">
        <title>Community enrichment and isolation of bacterial strains for fucoidan degradation.</title>
        <authorList>
            <person name="Sichert A."/>
        </authorList>
    </citation>
    <scope>NUCLEOTIDE SEQUENCE [LARGE SCALE GENOMIC DNA]</scope>
    <source>
        <strain evidence="1 2">AS12</strain>
    </source>
</reference>
<sequence length="147" mass="15786">MSHKFTSYLLIVLLLVVQSFGVNGMTCITMQMGAEEASMPRLHTQNQALNASQSDDDTPCLMQMSHKMAKSGIATNDHAQASDMQMACCDEDTADSCYCPEGACGAGAMIASNTDMSFSRSDDKIISVLFSTATPFQSRVKRPPISG</sequence>
<dbReference type="RefSeq" id="WP_033185357.1">
    <property type="nucleotide sequence ID" value="NZ_JBBMQS010000002.1"/>
</dbReference>